<comment type="caution">
    <text evidence="3">The sequence shown here is derived from an EMBL/GenBank/DDBJ whole genome shotgun (WGS) entry which is preliminary data.</text>
</comment>
<keyword evidence="4" id="KW-1185">Reference proteome</keyword>
<reference evidence="4" key="1">
    <citation type="journal article" date="2019" name="Int. J. Syst. Evol. Microbiol.">
        <title>The Global Catalogue of Microorganisms (GCM) 10K type strain sequencing project: providing services to taxonomists for standard genome sequencing and annotation.</title>
        <authorList>
            <consortium name="The Broad Institute Genomics Platform"/>
            <consortium name="The Broad Institute Genome Sequencing Center for Infectious Disease"/>
            <person name="Wu L."/>
            <person name="Ma J."/>
        </authorList>
    </citation>
    <scope>NUCLEOTIDE SEQUENCE [LARGE SCALE GENOMIC DNA]</scope>
    <source>
        <strain evidence="4">CCUG 56029</strain>
    </source>
</reference>
<name>A0ABV8XSQ4_9DEIO</name>
<feature type="domain" description="eCIS core" evidence="2">
    <location>
        <begin position="16"/>
        <end position="91"/>
    </location>
</feature>
<evidence type="ECO:0000259" key="2">
    <source>
        <dbReference type="Pfam" id="PF13699"/>
    </source>
</evidence>
<dbReference type="InterPro" id="IPR025295">
    <property type="entry name" value="eCIS_core_dom"/>
</dbReference>
<feature type="region of interest" description="Disordered" evidence="1">
    <location>
        <begin position="132"/>
        <end position="230"/>
    </location>
</feature>
<dbReference type="Pfam" id="PF13699">
    <property type="entry name" value="eCIS_core"/>
    <property type="match status" value="1"/>
</dbReference>
<dbReference type="EMBL" id="JBHSEH010000023">
    <property type="protein sequence ID" value="MFC4427622.1"/>
    <property type="molecule type" value="Genomic_DNA"/>
</dbReference>
<organism evidence="3 4">
    <name type="scientific">Deinococcus navajonensis</name>
    <dbReference type="NCBI Taxonomy" id="309884"/>
    <lineage>
        <taxon>Bacteria</taxon>
        <taxon>Thermotogati</taxon>
        <taxon>Deinococcota</taxon>
        <taxon>Deinococci</taxon>
        <taxon>Deinococcales</taxon>
        <taxon>Deinococcaceae</taxon>
        <taxon>Deinococcus</taxon>
    </lineage>
</organism>
<dbReference type="RefSeq" id="WP_380041292.1">
    <property type="nucleotide sequence ID" value="NZ_JBHSEH010000023.1"/>
</dbReference>
<accession>A0ABV8XSQ4</accession>
<sequence>MAAVFRAVEADGHGQPLPLGAQRALEFTLGTSVRDIRVVRHPAVQKVLTQARADALTVGRTVLLPAQLDLETPAGHALAAHELTHALRHDRPDFVPSVLDHATGSGDEERVALATEHAAFVQAQRAPGLPAPWEPMPFWSSGPFEQPASRAQRPNRSKGFASAPSAPRVSVPPAPTSGPTPPRLPTGLHAADTGRATPHTPSPAAKPDKASAETPAVGHRSPQAAPVDLDLLAQDVYRRLRDRLSQEIRRQKS</sequence>
<gene>
    <name evidence="3" type="ORF">ACFOZ9_15495</name>
</gene>
<evidence type="ECO:0000313" key="3">
    <source>
        <dbReference type="EMBL" id="MFC4427622.1"/>
    </source>
</evidence>
<evidence type="ECO:0000313" key="4">
    <source>
        <dbReference type="Proteomes" id="UP001595998"/>
    </source>
</evidence>
<protein>
    <submittedName>
        <fullName evidence="3">DUF4157 domain-containing protein</fullName>
    </submittedName>
</protein>
<evidence type="ECO:0000256" key="1">
    <source>
        <dbReference type="SAM" id="MobiDB-lite"/>
    </source>
</evidence>
<proteinExistence type="predicted"/>
<feature type="compositionally biased region" description="Pro residues" evidence="1">
    <location>
        <begin position="170"/>
        <end position="184"/>
    </location>
</feature>
<dbReference type="Proteomes" id="UP001595998">
    <property type="component" value="Unassembled WGS sequence"/>
</dbReference>